<accession>A0A4V4HHX0</accession>
<keyword evidence="2" id="KW-0812">Transmembrane</keyword>
<gene>
    <name evidence="3" type="ORF">K435DRAFT_850994</name>
</gene>
<feature type="transmembrane region" description="Helical" evidence="2">
    <location>
        <begin position="6"/>
        <end position="26"/>
    </location>
</feature>
<feature type="region of interest" description="Disordered" evidence="1">
    <location>
        <begin position="194"/>
        <end position="216"/>
    </location>
</feature>
<evidence type="ECO:0000256" key="2">
    <source>
        <dbReference type="SAM" id="Phobius"/>
    </source>
</evidence>
<keyword evidence="2" id="KW-1133">Transmembrane helix</keyword>
<dbReference type="Proteomes" id="UP000297245">
    <property type="component" value="Unassembled WGS sequence"/>
</dbReference>
<dbReference type="EMBL" id="ML179057">
    <property type="protein sequence ID" value="THV04346.1"/>
    <property type="molecule type" value="Genomic_DNA"/>
</dbReference>
<feature type="transmembrane region" description="Helical" evidence="2">
    <location>
        <begin position="223"/>
        <end position="242"/>
    </location>
</feature>
<protein>
    <submittedName>
        <fullName evidence="3">Uncharacterized protein</fullName>
    </submittedName>
</protein>
<proteinExistence type="predicted"/>
<reference evidence="3 4" key="1">
    <citation type="journal article" date="2019" name="Nat. Ecol. Evol.">
        <title>Megaphylogeny resolves global patterns of mushroom evolution.</title>
        <authorList>
            <person name="Varga T."/>
            <person name="Krizsan K."/>
            <person name="Foldi C."/>
            <person name="Dima B."/>
            <person name="Sanchez-Garcia M."/>
            <person name="Sanchez-Ramirez S."/>
            <person name="Szollosi G.J."/>
            <person name="Szarkandi J.G."/>
            <person name="Papp V."/>
            <person name="Albert L."/>
            <person name="Andreopoulos W."/>
            <person name="Angelini C."/>
            <person name="Antonin V."/>
            <person name="Barry K.W."/>
            <person name="Bougher N.L."/>
            <person name="Buchanan P."/>
            <person name="Buyck B."/>
            <person name="Bense V."/>
            <person name="Catcheside P."/>
            <person name="Chovatia M."/>
            <person name="Cooper J."/>
            <person name="Damon W."/>
            <person name="Desjardin D."/>
            <person name="Finy P."/>
            <person name="Geml J."/>
            <person name="Haridas S."/>
            <person name="Hughes K."/>
            <person name="Justo A."/>
            <person name="Karasinski D."/>
            <person name="Kautmanova I."/>
            <person name="Kiss B."/>
            <person name="Kocsube S."/>
            <person name="Kotiranta H."/>
            <person name="LaButti K.M."/>
            <person name="Lechner B.E."/>
            <person name="Liimatainen K."/>
            <person name="Lipzen A."/>
            <person name="Lukacs Z."/>
            <person name="Mihaltcheva S."/>
            <person name="Morgado L.N."/>
            <person name="Niskanen T."/>
            <person name="Noordeloos M.E."/>
            <person name="Ohm R.A."/>
            <person name="Ortiz-Santana B."/>
            <person name="Ovrebo C."/>
            <person name="Racz N."/>
            <person name="Riley R."/>
            <person name="Savchenko A."/>
            <person name="Shiryaev A."/>
            <person name="Soop K."/>
            <person name="Spirin V."/>
            <person name="Szebenyi C."/>
            <person name="Tomsovsky M."/>
            <person name="Tulloss R.E."/>
            <person name="Uehling J."/>
            <person name="Grigoriev I.V."/>
            <person name="Vagvolgyi C."/>
            <person name="Papp T."/>
            <person name="Martin F.M."/>
            <person name="Miettinen O."/>
            <person name="Hibbett D.S."/>
            <person name="Nagy L.G."/>
        </authorList>
    </citation>
    <scope>NUCLEOTIDE SEQUENCE [LARGE SCALE GENOMIC DNA]</scope>
    <source>
        <strain evidence="3 4">CBS 962.96</strain>
    </source>
</reference>
<keyword evidence="2" id="KW-0472">Membrane</keyword>
<organism evidence="3 4">
    <name type="scientific">Dendrothele bispora (strain CBS 962.96)</name>
    <dbReference type="NCBI Taxonomy" id="1314807"/>
    <lineage>
        <taxon>Eukaryota</taxon>
        <taxon>Fungi</taxon>
        <taxon>Dikarya</taxon>
        <taxon>Basidiomycota</taxon>
        <taxon>Agaricomycotina</taxon>
        <taxon>Agaricomycetes</taxon>
        <taxon>Agaricomycetidae</taxon>
        <taxon>Agaricales</taxon>
        <taxon>Agaricales incertae sedis</taxon>
        <taxon>Dendrothele</taxon>
    </lineage>
</organism>
<evidence type="ECO:0000313" key="4">
    <source>
        <dbReference type="Proteomes" id="UP000297245"/>
    </source>
</evidence>
<keyword evidence="4" id="KW-1185">Reference proteome</keyword>
<dbReference type="AlphaFoldDB" id="A0A4V4HHX0"/>
<evidence type="ECO:0000256" key="1">
    <source>
        <dbReference type="SAM" id="MobiDB-lite"/>
    </source>
</evidence>
<evidence type="ECO:0000313" key="3">
    <source>
        <dbReference type="EMBL" id="THV04346.1"/>
    </source>
</evidence>
<dbReference type="OrthoDB" id="3245657at2759"/>
<name>A0A4V4HHX0_DENBC</name>
<sequence>MLILQAWSWLTFYSLLSTAILVNNTIDDTYGDGQGNFIQYLPVGAWNNGPECSGCSAKPDDKSKIFSRSWHDGDFATNPDHTFANQILTATAMFNGMRSAIYVFCVLAKTVPSILDGDSNMTFYIDNALVGTFVQSGDDIPTPYQYKVAVYQNEALTPGLHNFTLANGHINGTESLVLLDRIVYTYDDGILDTNGNSPSSSSPSPPAGSETSKNNSSGHSSRIVAAAISVPTVVLLLFWAVIGVHSWV</sequence>